<organism evidence="1 2">
    <name type="scientific">Armillaria gallica</name>
    <name type="common">Bulbous honey fungus</name>
    <name type="synonym">Armillaria bulbosa</name>
    <dbReference type="NCBI Taxonomy" id="47427"/>
    <lineage>
        <taxon>Eukaryota</taxon>
        <taxon>Fungi</taxon>
        <taxon>Dikarya</taxon>
        <taxon>Basidiomycota</taxon>
        <taxon>Agaricomycotina</taxon>
        <taxon>Agaricomycetes</taxon>
        <taxon>Agaricomycetidae</taxon>
        <taxon>Agaricales</taxon>
        <taxon>Marasmiineae</taxon>
        <taxon>Physalacriaceae</taxon>
        <taxon>Armillaria</taxon>
    </lineage>
</organism>
<dbReference type="Proteomes" id="UP000217790">
    <property type="component" value="Unassembled WGS sequence"/>
</dbReference>
<dbReference type="EMBL" id="KZ293710">
    <property type="protein sequence ID" value="PBK83039.1"/>
    <property type="molecule type" value="Genomic_DNA"/>
</dbReference>
<dbReference type="OMA" id="LMQWINI"/>
<sequence>MILDNWCIVSGAKFNIDKTEILLIGVPSHQEAVHHHCNSAELDMTGSQVPEEIKIAADGVAVRTLGAWVGNKVKQVDIEENLRWELGHPIMEGHQLIVLMVASGMTQYLTKVQGMPPNIPARNKVITVTWLRAYLDFSSNHPTWAYVADAIIAHHTPASEENVDLMQWINIFLQSWKTSNMRLPGDLKVLIKTAQKYNVCLDGLALSQSILCEMPI</sequence>
<proteinExistence type="predicted"/>
<keyword evidence="2" id="KW-1185">Reference proteome</keyword>
<gene>
    <name evidence="1" type="ORF">ARMGADRAFT_1048523</name>
</gene>
<reference evidence="2" key="1">
    <citation type="journal article" date="2017" name="Nat. Ecol. Evol.">
        <title>Genome expansion and lineage-specific genetic innovations in the forest pathogenic fungi Armillaria.</title>
        <authorList>
            <person name="Sipos G."/>
            <person name="Prasanna A.N."/>
            <person name="Walter M.C."/>
            <person name="O'Connor E."/>
            <person name="Balint B."/>
            <person name="Krizsan K."/>
            <person name="Kiss B."/>
            <person name="Hess J."/>
            <person name="Varga T."/>
            <person name="Slot J."/>
            <person name="Riley R."/>
            <person name="Boka B."/>
            <person name="Rigling D."/>
            <person name="Barry K."/>
            <person name="Lee J."/>
            <person name="Mihaltcheva S."/>
            <person name="LaButti K."/>
            <person name="Lipzen A."/>
            <person name="Waldron R."/>
            <person name="Moloney N.M."/>
            <person name="Sperisen C."/>
            <person name="Kredics L."/>
            <person name="Vagvoelgyi C."/>
            <person name="Patrignani A."/>
            <person name="Fitzpatrick D."/>
            <person name="Nagy I."/>
            <person name="Doyle S."/>
            <person name="Anderson J.B."/>
            <person name="Grigoriev I.V."/>
            <person name="Gueldener U."/>
            <person name="Muensterkoetter M."/>
            <person name="Nagy L.G."/>
        </authorList>
    </citation>
    <scope>NUCLEOTIDE SEQUENCE [LARGE SCALE GENOMIC DNA]</scope>
    <source>
        <strain evidence="2">Ar21-2</strain>
    </source>
</reference>
<protein>
    <submittedName>
        <fullName evidence="1">Uncharacterized protein</fullName>
    </submittedName>
</protein>
<dbReference type="OrthoDB" id="2205812at2759"/>
<evidence type="ECO:0000313" key="2">
    <source>
        <dbReference type="Proteomes" id="UP000217790"/>
    </source>
</evidence>
<dbReference type="InParanoid" id="A0A2H3CIW4"/>
<dbReference type="STRING" id="47427.A0A2H3CIW4"/>
<name>A0A2H3CIW4_ARMGA</name>
<accession>A0A2H3CIW4</accession>
<evidence type="ECO:0000313" key="1">
    <source>
        <dbReference type="EMBL" id="PBK83039.1"/>
    </source>
</evidence>
<dbReference type="AlphaFoldDB" id="A0A2H3CIW4"/>